<protein>
    <recommendedName>
        <fullName evidence="2">Glycosyl transferase family 1 domain-containing protein</fullName>
    </recommendedName>
</protein>
<name>A0A1F6A385_9BACT</name>
<evidence type="ECO:0000313" key="4">
    <source>
        <dbReference type="Proteomes" id="UP000177871"/>
    </source>
</evidence>
<dbReference type="Proteomes" id="UP000177871">
    <property type="component" value="Unassembled WGS sequence"/>
</dbReference>
<organism evidence="3 4">
    <name type="scientific">Candidatus Gottesmanbacteria bacterium RIFCSPHIGHO2_01_FULL_47_48</name>
    <dbReference type="NCBI Taxonomy" id="1798381"/>
    <lineage>
        <taxon>Bacteria</taxon>
        <taxon>Candidatus Gottesmaniibacteriota</taxon>
    </lineage>
</organism>
<dbReference type="Gene3D" id="3.40.50.2000">
    <property type="entry name" value="Glycogen Phosphorylase B"/>
    <property type="match status" value="2"/>
</dbReference>
<evidence type="ECO:0000256" key="1">
    <source>
        <dbReference type="ARBA" id="ARBA00022679"/>
    </source>
</evidence>
<comment type="caution">
    <text evidence="3">The sequence shown here is derived from an EMBL/GenBank/DDBJ whole genome shotgun (WGS) entry which is preliminary data.</text>
</comment>
<gene>
    <name evidence="3" type="ORF">A2721_01895</name>
</gene>
<accession>A0A1F6A385</accession>
<feature type="domain" description="Glycosyl transferase family 1" evidence="2">
    <location>
        <begin position="4"/>
        <end position="136"/>
    </location>
</feature>
<dbReference type="Pfam" id="PF00534">
    <property type="entry name" value="Glycos_transf_1"/>
    <property type="match status" value="1"/>
</dbReference>
<dbReference type="STRING" id="1798381.A2721_01895"/>
<dbReference type="PANTHER" id="PTHR46401:SF2">
    <property type="entry name" value="GLYCOSYLTRANSFERASE WBBK-RELATED"/>
    <property type="match status" value="1"/>
</dbReference>
<dbReference type="CDD" id="cd03809">
    <property type="entry name" value="GT4_MtfB-like"/>
    <property type="match status" value="1"/>
</dbReference>
<dbReference type="GO" id="GO:0009103">
    <property type="term" value="P:lipopolysaccharide biosynthetic process"/>
    <property type="evidence" value="ECO:0007669"/>
    <property type="project" value="TreeGrafter"/>
</dbReference>
<reference evidence="3 4" key="1">
    <citation type="journal article" date="2016" name="Nat. Commun.">
        <title>Thousands of microbial genomes shed light on interconnected biogeochemical processes in an aquifer system.</title>
        <authorList>
            <person name="Anantharaman K."/>
            <person name="Brown C.T."/>
            <person name="Hug L.A."/>
            <person name="Sharon I."/>
            <person name="Castelle C.J."/>
            <person name="Probst A.J."/>
            <person name="Thomas B.C."/>
            <person name="Singh A."/>
            <person name="Wilkins M.J."/>
            <person name="Karaoz U."/>
            <person name="Brodie E.L."/>
            <person name="Williams K.H."/>
            <person name="Hubbard S.S."/>
            <person name="Banfield J.F."/>
        </authorList>
    </citation>
    <scope>NUCLEOTIDE SEQUENCE [LARGE SCALE GENOMIC DNA]</scope>
</reference>
<dbReference type="GO" id="GO:0016757">
    <property type="term" value="F:glycosyltransferase activity"/>
    <property type="evidence" value="ECO:0007669"/>
    <property type="project" value="InterPro"/>
</dbReference>
<keyword evidence="1" id="KW-0808">Transferase</keyword>
<proteinExistence type="predicted"/>
<dbReference type="SUPFAM" id="SSF53756">
    <property type="entry name" value="UDP-Glycosyltransferase/glycogen phosphorylase"/>
    <property type="match status" value="1"/>
</dbReference>
<sequence length="174" mass="19661">MNLRSKFALYIGNAYPHKNLEFLVKAWKNIDMPLILAGGRSVFYDRLKKIISSDNITLIGPIENPGELYKKADVFIFPSLMEGFGLPPLEAMKHSVPVVASDIPVLHEVLDGAAIFFNPNDPIDLKNKLSEALLRKAELIKKGHAQVKKYSWEKTARQTLQIYKLALNNDHYAN</sequence>
<dbReference type="EMBL" id="MFJK01000009">
    <property type="protein sequence ID" value="OGG19150.1"/>
    <property type="molecule type" value="Genomic_DNA"/>
</dbReference>
<evidence type="ECO:0000259" key="2">
    <source>
        <dbReference type="Pfam" id="PF00534"/>
    </source>
</evidence>
<dbReference type="PANTHER" id="PTHR46401">
    <property type="entry name" value="GLYCOSYLTRANSFERASE WBBK-RELATED"/>
    <property type="match status" value="1"/>
</dbReference>
<dbReference type="AlphaFoldDB" id="A0A1F6A385"/>
<dbReference type="InterPro" id="IPR001296">
    <property type="entry name" value="Glyco_trans_1"/>
</dbReference>
<evidence type="ECO:0000313" key="3">
    <source>
        <dbReference type="EMBL" id="OGG19150.1"/>
    </source>
</evidence>